<comment type="caution">
    <text evidence="2">The sequence shown here is derived from an EMBL/GenBank/DDBJ whole genome shotgun (WGS) entry which is preliminary data.</text>
</comment>
<dbReference type="Proteomes" id="UP001595740">
    <property type="component" value="Unassembled WGS sequence"/>
</dbReference>
<keyword evidence="3" id="KW-1185">Reference proteome</keyword>
<organism evidence="2 3">
    <name type="scientific">Lysobacter cavernae</name>
    <dbReference type="NCBI Taxonomy" id="1685901"/>
    <lineage>
        <taxon>Bacteria</taxon>
        <taxon>Pseudomonadati</taxon>
        <taxon>Pseudomonadota</taxon>
        <taxon>Gammaproteobacteria</taxon>
        <taxon>Lysobacterales</taxon>
        <taxon>Lysobacteraceae</taxon>
        <taxon>Lysobacter</taxon>
    </lineage>
</organism>
<dbReference type="RefSeq" id="WP_386756639.1">
    <property type="nucleotide sequence ID" value="NZ_JBHRXK010000001.1"/>
</dbReference>
<dbReference type="GO" id="GO:0016787">
    <property type="term" value="F:hydrolase activity"/>
    <property type="evidence" value="ECO:0007669"/>
    <property type="project" value="UniProtKB-KW"/>
</dbReference>
<proteinExistence type="predicted"/>
<dbReference type="SUPFAM" id="SSF53474">
    <property type="entry name" value="alpha/beta-Hydrolases"/>
    <property type="match status" value="1"/>
</dbReference>
<name>A0ABV7RN98_9GAMM</name>
<keyword evidence="2" id="KW-0378">Hydrolase</keyword>
<gene>
    <name evidence="2" type="ORF">ACFOLC_00090</name>
</gene>
<feature type="domain" description="Serine aminopeptidase S33" evidence="1">
    <location>
        <begin position="91"/>
        <end position="169"/>
    </location>
</feature>
<dbReference type="Pfam" id="PF12146">
    <property type="entry name" value="Hydrolase_4"/>
    <property type="match status" value="1"/>
</dbReference>
<reference evidence="3" key="1">
    <citation type="journal article" date="2019" name="Int. J. Syst. Evol. Microbiol.">
        <title>The Global Catalogue of Microorganisms (GCM) 10K type strain sequencing project: providing services to taxonomists for standard genome sequencing and annotation.</title>
        <authorList>
            <consortium name="The Broad Institute Genomics Platform"/>
            <consortium name="The Broad Institute Genome Sequencing Center for Infectious Disease"/>
            <person name="Wu L."/>
            <person name="Ma J."/>
        </authorList>
    </citation>
    <scope>NUCLEOTIDE SEQUENCE [LARGE SCALE GENOMIC DNA]</scope>
    <source>
        <strain evidence="3">KCTC 42875</strain>
    </source>
</reference>
<evidence type="ECO:0000259" key="1">
    <source>
        <dbReference type="Pfam" id="PF12146"/>
    </source>
</evidence>
<dbReference type="InterPro" id="IPR029058">
    <property type="entry name" value="AB_hydrolase_fold"/>
</dbReference>
<dbReference type="PANTHER" id="PTHR12277">
    <property type="entry name" value="ALPHA/BETA HYDROLASE DOMAIN-CONTAINING PROTEIN"/>
    <property type="match status" value="1"/>
</dbReference>
<dbReference type="EMBL" id="JBHRXK010000001">
    <property type="protein sequence ID" value="MFC3549410.1"/>
    <property type="molecule type" value="Genomic_DNA"/>
</dbReference>
<dbReference type="InterPro" id="IPR022742">
    <property type="entry name" value="Hydrolase_4"/>
</dbReference>
<dbReference type="Gene3D" id="3.40.50.1820">
    <property type="entry name" value="alpha/beta hydrolase"/>
    <property type="match status" value="1"/>
</dbReference>
<protein>
    <submittedName>
        <fullName evidence="2">Alpha/beta hydrolase</fullName>
    </submittedName>
</protein>
<evidence type="ECO:0000313" key="3">
    <source>
        <dbReference type="Proteomes" id="UP001595740"/>
    </source>
</evidence>
<sequence>MARAPVLAAITLPVLAYAALCGWMYFRQRDFIYFPQATLSNASEADFVMARDGVHLHGWVVNPGRPRALLYFGGNAERIEGNRDDFARWFPGHSVYFVAYRGYGASEGTPSEQALFADALALYDLIQVQHPGQPITVIGSSLGSGVASYLASARPVARLALVAPFDNLANVAQTHYPLLPVRALLRERFDSAGHLAGFRGRVLVIRAGQDEVIPAASTARLIAALPQAPQVVVLPRASHNTIRDDPAFGAALRDFVN</sequence>
<accession>A0ABV7RN98</accession>
<evidence type="ECO:0000313" key="2">
    <source>
        <dbReference type="EMBL" id="MFC3549410.1"/>
    </source>
</evidence>